<dbReference type="Pfam" id="PF01425">
    <property type="entry name" value="Amidase"/>
    <property type="match status" value="1"/>
</dbReference>
<keyword evidence="4" id="KW-1185">Reference proteome</keyword>
<name>A0A2G1ULD3_9GAMM</name>
<dbReference type="Proteomes" id="UP000231409">
    <property type="component" value="Unassembled WGS sequence"/>
</dbReference>
<feature type="domain" description="Amidase" evidence="2">
    <location>
        <begin position="27"/>
        <end position="472"/>
    </location>
</feature>
<dbReference type="RefSeq" id="WP_099614440.1">
    <property type="nucleotide sequence ID" value="NZ_KZ319370.1"/>
</dbReference>
<dbReference type="PANTHER" id="PTHR11895:SF7">
    <property type="entry name" value="GLUTAMYL-TRNA(GLN) AMIDOTRANSFERASE SUBUNIT A, MITOCHONDRIAL"/>
    <property type="match status" value="1"/>
</dbReference>
<comment type="similarity">
    <text evidence="1">Belongs to the amidase family.</text>
</comment>
<dbReference type="InterPro" id="IPR000120">
    <property type="entry name" value="Amidase"/>
</dbReference>
<dbReference type="EMBL" id="NTFH01000007">
    <property type="protein sequence ID" value="PHQ15314.1"/>
    <property type="molecule type" value="Genomic_DNA"/>
</dbReference>
<dbReference type="GO" id="GO:0003824">
    <property type="term" value="F:catalytic activity"/>
    <property type="evidence" value="ECO:0007669"/>
    <property type="project" value="InterPro"/>
</dbReference>
<dbReference type="InterPro" id="IPR023631">
    <property type="entry name" value="Amidase_dom"/>
</dbReference>
<dbReference type="InterPro" id="IPR036928">
    <property type="entry name" value="AS_sf"/>
</dbReference>
<dbReference type="PROSITE" id="PS00571">
    <property type="entry name" value="AMIDASES"/>
    <property type="match status" value="1"/>
</dbReference>
<protein>
    <submittedName>
        <fullName evidence="3">Amidase</fullName>
    </submittedName>
</protein>
<accession>A0A2G1ULD3</accession>
<dbReference type="SUPFAM" id="SSF75304">
    <property type="entry name" value="Amidase signature (AS) enzymes"/>
    <property type="match status" value="1"/>
</dbReference>
<evidence type="ECO:0000259" key="2">
    <source>
        <dbReference type="Pfam" id="PF01425"/>
    </source>
</evidence>
<evidence type="ECO:0000313" key="4">
    <source>
        <dbReference type="Proteomes" id="UP000231409"/>
    </source>
</evidence>
<organism evidence="3 4">
    <name type="scientific">Marinobacter profundi</name>
    <dbReference type="NCBI Taxonomy" id="2666256"/>
    <lineage>
        <taxon>Bacteria</taxon>
        <taxon>Pseudomonadati</taxon>
        <taxon>Pseudomonadota</taxon>
        <taxon>Gammaproteobacteria</taxon>
        <taxon>Pseudomonadales</taxon>
        <taxon>Marinobacteraceae</taxon>
        <taxon>Marinobacter</taxon>
    </lineage>
</organism>
<dbReference type="AlphaFoldDB" id="A0A2G1ULD3"/>
<comment type="caution">
    <text evidence="3">The sequence shown here is derived from an EMBL/GenBank/DDBJ whole genome shotgun (WGS) entry which is preliminary data.</text>
</comment>
<evidence type="ECO:0000313" key="3">
    <source>
        <dbReference type="EMBL" id="PHQ15314.1"/>
    </source>
</evidence>
<reference evidence="3 4" key="1">
    <citation type="submission" date="2017-09" db="EMBL/GenBank/DDBJ databases">
        <title>The draft genome sequences of Marinobacter sp. PWS21.</title>
        <authorList>
            <person name="Cao J."/>
        </authorList>
    </citation>
    <scope>NUCLEOTIDE SEQUENCE [LARGE SCALE GENOMIC DNA]</scope>
    <source>
        <strain evidence="3 4">PWS21</strain>
    </source>
</reference>
<dbReference type="PANTHER" id="PTHR11895">
    <property type="entry name" value="TRANSAMIDASE"/>
    <property type="match status" value="1"/>
</dbReference>
<evidence type="ECO:0000256" key="1">
    <source>
        <dbReference type="ARBA" id="ARBA00009199"/>
    </source>
</evidence>
<gene>
    <name evidence="3" type="ORF">CLH61_09320</name>
</gene>
<proteinExistence type="inferred from homology"/>
<sequence>MKESEYLRHDAVALAELIRRGDVTAREVCDAAIDRAGKVNGRINAICHPQFSAALQQPVPPGAAFAGVPFLLKDLAQEQAGEPCTYGSRGLLQNLALQDSEFVRRSRGAGLVFIGRTATPEFGLKAVTESRLWGPSRNPWDTRLTPGGSSGGSGAAVAAGIVPMAGANDGGGSIRIPAAYNGLFGLKPSRGRISSGPYMGEAWTGASTDHVVTRTVRDSAAMLDVLAGSASGDPFTIAPPPGRYAELMKQPPRKLRIGMFTASPYGTEVAPECVAAVEETARLLTGLGHEVELAGPDFDGMALARCYLALYFGEVSALMARAQEEFGARDNDFELETRLIAMLGRSMPLPDYVRRRQQWNDFARALGSFFERYDLYLCPTTGQLPARIGQLDTPAHMQLAARLMLALKAGTLVHRSGQVDQMALESLARTPFTQLGNLTGTPAMSVPLHWTESGLPVGVQFGAGHGEDALLLQLAAQLEEASPWFAHYQRAEAAVAQGDPG</sequence>
<dbReference type="InterPro" id="IPR020556">
    <property type="entry name" value="Amidase_CS"/>
</dbReference>
<dbReference type="Gene3D" id="3.90.1300.10">
    <property type="entry name" value="Amidase signature (AS) domain"/>
    <property type="match status" value="1"/>
</dbReference>